<gene>
    <name evidence="1" type="ORF">S06H3_41487</name>
</gene>
<name>X1QQ68_9ZZZZ</name>
<comment type="caution">
    <text evidence="1">The sequence shown here is derived from an EMBL/GenBank/DDBJ whole genome shotgun (WGS) entry which is preliminary data.</text>
</comment>
<dbReference type="EMBL" id="BARV01025573">
    <property type="protein sequence ID" value="GAI45419.1"/>
    <property type="molecule type" value="Genomic_DNA"/>
</dbReference>
<dbReference type="AlphaFoldDB" id="X1QQ68"/>
<organism evidence="1">
    <name type="scientific">marine sediment metagenome</name>
    <dbReference type="NCBI Taxonomy" id="412755"/>
    <lineage>
        <taxon>unclassified sequences</taxon>
        <taxon>metagenomes</taxon>
        <taxon>ecological metagenomes</taxon>
    </lineage>
</organism>
<proteinExistence type="predicted"/>
<feature type="non-terminal residue" evidence="1">
    <location>
        <position position="1"/>
    </location>
</feature>
<accession>X1QQ68</accession>
<evidence type="ECO:0000313" key="1">
    <source>
        <dbReference type="EMBL" id="GAI45419.1"/>
    </source>
</evidence>
<protein>
    <submittedName>
        <fullName evidence="1">Uncharacterized protein</fullName>
    </submittedName>
</protein>
<sequence>AGAIMESLMAAKGDLIGASDNDTPLILSVGTNGQVLVADSGEATGLKWAAAGAHAASHKDGGADEILLHEFGEPTAAVPFDGQQATDLVIHTVADDAGKSGLTPLVGKICWQTDELALYMCTVAE</sequence>
<reference evidence="1" key="1">
    <citation type="journal article" date="2014" name="Front. Microbiol.">
        <title>High frequency of phylogenetically diverse reductive dehalogenase-homologous genes in deep subseafloor sedimentary metagenomes.</title>
        <authorList>
            <person name="Kawai M."/>
            <person name="Futagami T."/>
            <person name="Toyoda A."/>
            <person name="Takaki Y."/>
            <person name="Nishi S."/>
            <person name="Hori S."/>
            <person name="Arai W."/>
            <person name="Tsubouchi T."/>
            <person name="Morono Y."/>
            <person name="Uchiyama I."/>
            <person name="Ito T."/>
            <person name="Fujiyama A."/>
            <person name="Inagaki F."/>
            <person name="Takami H."/>
        </authorList>
    </citation>
    <scope>NUCLEOTIDE SEQUENCE</scope>
    <source>
        <strain evidence="1">Expedition CK06-06</strain>
    </source>
</reference>